<dbReference type="AlphaFoldDB" id="A0A6A5YBH6"/>
<dbReference type="InterPro" id="IPR011011">
    <property type="entry name" value="Znf_FYVE_PHD"/>
</dbReference>
<feature type="compositionally biased region" description="Basic and acidic residues" evidence="1">
    <location>
        <begin position="91"/>
        <end position="101"/>
    </location>
</feature>
<dbReference type="CDD" id="cd15489">
    <property type="entry name" value="PHD_SF"/>
    <property type="match status" value="1"/>
</dbReference>
<keyword evidence="3" id="KW-1185">Reference proteome</keyword>
<feature type="region of interest" description="Disordered" evidence="1">
    <location>
        <begin position="91"/>
        <end position="228"/>
    </location>
</feature>
<protein>
    <submittedName>
        <fullName evidence="2">Uncharacterized protein</fullName>
    </submittedName>
</protein>
<name>A0A6A5YBH6_9PEZI</name>
<feature type="compositionally biased region" description="Basic and acidic residues" evidence="1">
    <location>
        <begin position="158"/>
        <end position="173"/>
    </location>
</feature>
<evidence type="ECO:0000256" key="1">
    <source>
        <dbReference type="SAM" id="MobiDB-lite"/>
    </source>
</evidence>
<evidence type="ECO:0000313" key="2">
    <source>
        <dbReference type="EMBL" id="KAF2088989.1"/>
    </source>
</evidence>
<feature type="compositionally biased region" description="Basic and acidic residues" evidence="1">
    <location>
        <begin position="109"/>
        <end position="149"/>
    </location>
</feature>
<dbReference type="SUPFAM" id="SSF57903">
    <property type="entry name" value="FYVE/PHD zinc finger"/>
    <property type="match status" value="1"/>
</dbReference>
<gene>
    <name evidence="2" type="ORF">K490DRAFT_55601</name>
</gene>
<evidence type="ECO:0000313" key="3">
    <source>
        <dbReference type="Proteomes" id="UP000799776"/>
    </source>
</evidence>
<dbReference type="Proteomes" id="UP000799776">
    <property type="component" value="Unassembled WGS sequence"/>
</dbReference>
<accession>A0A6A5YBH6</accession>
<organism evidence="2 3">
    <name type="scientific">Saccharata proteae CBS 121410</name>
    <dbReference type="NCBI Taxonomy" id="1314787"/>
    <lineage>
        <taxon>Eukaryota</taxon>
        <taxon>Fungi</taxon>
        <taxon>Dikarya</taxon>
        <taxon>Ascomycota</taxon>
        <taxon>Pezizomycotina</taxon>
        <taxon>Dothideomycetes</taxon>
        <taxon>Dothideomycetes incertae sedis</taxon>
        <taxon>Botryosphaeriales</taxon>
        <taxon>Saccharataceae</taxon>
        <taxon>Saccharata</taxon>
    </lineage>
</organism>
<reference evidence="2" key="1">
    <citation type="journal article" date="2020" name="Stud. Mycol.">
        <title>101 Dothideomycetes genomes: a test case for predicting lifestyles and emergence of pathogens.</title>
        <authorList>
            <person name="Haridas S."/>
            <person name="Albert R."/>
            <person name="Binder M."/>
            <person name="Bloem J."/>
            <person name="Labutti K."/>
            <person name="Salamov A."/>
            <person name="Andreopoulos B."/>
            <person name="Baker S."/>
            <person name="Barry K."/>
            <person name="Bills G."/>
            <person name="Bluhm B."/>
            <person name="Cannon C."/>
            <person name="Castanera R."/>
            <person name="Culley D."/>
            <person name="Daum C."/>
            <person name="Ezra D."/>
            <person name="Gonzalez J."/>
            <person name="Henrissat B."/>
            <person name="Kuo A."/>
            <person name="Liang C."/>
            <person name="Lipzen A."/>
            <person name="Lutzoni F."/>
            <person name="Magnuson J."/>
            <person name="Mondo S."/>
            <person name="Nolan M."/>
            <person name="Ohm R."/>
            <person name="Pangilinan J."/>
            <person name="Park H.-J."/>
            <person name="Ramirez L."/>
            <person name="Alfaro M."/>
            <person name="Sun H."/>
            <person name="Tritt A."/>
            <person name="Yoshinaga Y."/>
            <person name="Zwiers L.-H."/>
            <person name="Turgeon B."/>
            <person name="Goodwin S."/>
            <person name="Spatafora J."/>
            <person name="Crous P."/>
            <person name="Grigoriev I."/>
        </authorList>
    </citation>
    <scope>NUCLEOTIDE SEQUENCE</scope>
    <source>
        <strain evidence="2">CBS 121410</strain>
    </source>
</reference>
<sequence length="245" mass="27636">MSSTIQTANCNPGTAFEMPTCDICQSHEKRRGMWLCCIGCQAWRHAECATARVIMKLTRAGGNYDYFCKSSCRDAYERQEQEDMRKKLLKQEQKERREAKKTQQRVRWAAKEKTKQETAKKERAEAAIKAEAEARKKEQAKKEEAEAAMKAKARAAKKKAEAEAEAKRLELLQKEGPNMARKRKRSNDASSEPEGRVEKKSRPAASELAGKPANKPRAAQPAPTPRPSFLLSVLGELEAAKKAWK</sequence>
<proteinExistence type="predicted"/>
<dbReference type="EMBL" id="ML978715">
    <property type="protein sequence ID" value="KAF2088989.1"/>
    <property type="molecule type" value="Genomic_DNA"/>
</dbReference>